<keyword evidence="4" id="KW-1185">Reference proteome</keyword>
<organism evidence="2">
    <name type="scientific">Glycine max</name>
    <name type="common">Soybean</name>
    <name type="synonym">Glycine hispida</name>
    <dbReference type="NCBI Taxonomy" id="3847"/>
    <lineage>
        <taxon>Eukaryota</taxon>
        <taxon>Viridiplantae</taxon>
        <taxon>Streptophyta</taxon>
        <taxon>Embryophyta</taxon>
        <taxon>Tracheophyta</taxon>
        <taxon>Spermatophyta</taxon>
        <taxon>Magnoliopsida</taxon>
        <taxon>eudicotyledons</taxon>
        <taxon>Gunneridae</taxon>
        <taxon>Pentapetalae</taxon>
        <taxon>rosids</taxon>
        <taxon>fabids</taxon>
        <taxon>Fabales</taxon>
        <taxon>Fabaceae</taxon>
        <taxon>Papilionoideae</taxon>
        <taxon>50 kb inversion clade</taxon>
        <taxon>NPAAA clade</taxon>
        <taxon>indigoferoid/millettioid clade</taxon>
        <taxon>Phaseoleae</taxon>
        <taxon>Glycine</taxon>
        <taxon>Glycine subgen. Soja</taxon>
    </lineage>
</organism>
<proteinExistence type="predicted"/>
<keyword evidence="1" id="KW-1133">Transmembrane helix</keyword>
<dbReference type="AlphaFoldDB" id="A0A0R0KL25"/>
<feature type="transmembrane region" description="Helical" evidence="1">
    <location>
        <begin position="108"/>
        <end position="128"/>
    </location>
</feature>
<evidence type="ECO:0000313" key="4">
    <source>
        <dbReference type="Proteomes" id="UP000008827"/>
    </source>
</evidence>
<sequence>MRFHAKKANSSAEGDGALPCKGFLCSIFFALVLILLWTVKRCDLCLIPTMFPFYLFSPWTETFHNNMIRRSVLKNKGSIFIYFIPFCCLIFCGDFWDKLTAVLKVTMFCHARAFFVWFFFSLVFILLWTGKRCDICLIPMRFPFYLFSPWTEKKV</sequence>
<feature type="transmembrane region" description="Helical" evidence="1">
    <location>
        <begin position="16"/>
        <end position="37"/>
    </location>
</feature>
<accession>A0A0R0KL25</accession>
<name>A0A0R0KL25_SOYBN</name>
<dbReference type="Proteomes" id="UP000008827">
    <property type="component" value="Chromosome 3"/>
</dbReference>
<gene>
    <name evidence="2" type="ORF">GLYMA_03G073700</name>
</gene>
<reference evidence="3" key="2">
    <citation type="submission" date="2018-02" db="UniProtKB">
        <authorList>
            <consortium name="EnsemblPlants"/>
        </authorList>
    </citation>
    <scope>IDENTIFICATION</scope>
    <source>
        <strain evidence="3">Williams 82</strain>
    </source>
</reference>
<keyword evidence="1" id="KW-0472">Membrane</keyword>
<evidence type="ECO:0000256" key="1">
    <source>
        <dbReference type="SAM" id="Phobius"/>
    </source>
</evidence>
<reference evidence="2 3" key="1">
    <citation type="journal article" date="2010" name="Nature">
        <title>Genome sequence of the palaeopolyploid soybean.</title>
        <authorList>
            <person name="Schmutz J."/>
            <person name="Cannon S.B."/>
            <person name="Schlueter J."/>
            <person name="Ma J."/>
            <person name="Mitros T."/>
            <person name="Nelson W."/>
            <person name="Hyten D.L."/>
            <person name="Song Q."/>
            <person name="Thelen J.J."/>
            <person name="Cheng J."/>
            <person name="Xu D."/>
            <person name="Hellsten U."/>
            <person name="May G.D."/>
            <person name="Yu Y."/>
            <person name="Sakurai T."/>
            <person name="Umezawa T."/>
            <person name="Bhattacharyya M.K."/>
            <person name="Sandhu D."/>
            <person name="Valliyodan B."/>
            <person name="Lindquist E."/>
            <person name="Peto M."/>
            <person name="Grant D."/>
            <person name="Shu S."/>
            <person name="Goodstein D."/>
            <person name="Barry K."/>
            <person name="Futrell-Griggs M."/>
            <person name="Abernathy B."/>
            <person name="Du J."/>
            <person name="Tian Z."/>
            <person name="Zhu L."/>
            <person name="Gill N."/>
            <person name="Joshi T."/>
            <person name="Libault M."/>
            <person name="Sethuraman A."/>
            <person name="Zhang X.-C."/>
            <person name="Shinozaki K."/>
            <person name="Nguyen H.T."/>
            <person name="Wing R.A."/>
            <person name="Cregan P."/>
            <person name="Specht J."/>
            <person name="Grimwood J."/>
            <person name="Rokhsar D."/>
            <person name="Stacey G."/>
            <person name="Shoemaker R.C."/>
            <person name="Jackson S.A."/>
        </authorList>
    </citation>
    <scope>NUCLEOTIDE SEQUENCE</scope>
    <source>
        <strain evidence="3">cv. Williams 82</strain>
        <tissue evidence="2">Callus</tissue>
    </source>
</reference>
<dbReference type="EnsemblPlants" id="KRH65970">
    <property type="protein sequence ID" value="KRH65970"/>
    <property type="gene ID" value="GLYMA_03G073700"/>
</dbReference>
<dbReference type="InParanoid" id="A0A0R0KL25"/>
<evidence type="ECO:0000313" key="3">
    <source>
        <dbReference type="EnsemblPlants" id="KRH65970"/>
    </source>
</evidence>
<keyword evidence="1" id="KW-0812">Transmembrane</keyword>
<protein>
    <submittedName>
        <fullName evidence="2 3">Uncharacterized protein</fullName>
    </submittedName>
</protein>
<feature type="transmembrane region" description="Helical" evidence="1">
    <location>
        <begin position="79"/>
        <end position="96"/>
    </location>
</feature>
<dbReference type="Gramene" id="KRH65970">
    <property type="protein sequence ID" value="KRH65970"/>
    <property type="gene ID" value="GLYMA_03G073700"/>
</dbReference>
<reference evidence="2" key="3">
    <citation type="submission" date="2018-07" db="EMBL/GenBank/DDBJ databases">
        <title>WGS assembly of Glycine max.</title>
        <authorList>
            <person name="Schmutz J."/>
            <person name="Cannon S."/>
            <person name="Schlueter J."/>
            <person name="Ma J."/>
            <person name="Mitros T."/>
            <person name="Nelson W."/>
            <person name="Hyten D."/>
            <person name="Song Q."/>
            <person name="Thelen J."/>
            <person name="Cheng J."/>
            <person name="Xu D."/>
            <person name="Hellsten U."/>
            <person name="May G."/>
            <person name="Yu Y."/>
            <person name="Sakurai T."/>
            <person name="Umezawa T."/>
            <person name="Bhattacharyya M."/>
            <person name="Sandhu D."/>
            <person name="Valliyodan B."/>
            <person name="Lindquist E."/>
            <person name="Peto M."/>
            <person name="Grant D."/>
            <person name="Shu S."/>
            <person name="Goodstein D."/>
            <person name="Barry K."/>
            <person name="Futrell-Griggs M."/>
            <person name="Abernathy B."/>
            <person name="Du J."/>
            <person name="Tian Z."/>
            <person name="Zhu L."/>
            <person name="Gill N."/>
            <person name="Joshi T."/>
            <person name="Libault M."/>
            <person name="Sethuraman A."/>
            <person name="Zhang X."/>
            <person name="Shinozaki K."/>
            <person name="Nguyen H."/>
            <person name="Wing R."/>
            <person name="Cregan P."/>
            <person name="Specht J."/>
            <person name="Grimwood J."/>
            <person name="Rokhsar D."/>
            <person name="Stacey G."/>
            <person name="Shoemaker R."/>
            <person name="Jackson S."/>
        </authorList>
    </citation>
    <scope>NUCLEOTIDE SEQUENCE</scope>
    <source>
        <tissue evidence="2">Callus</tissue>
    </source>
</reference>
<evidence type="ECO:0000313" key="2">
    <source>
        <dbReference type="EMBL" id="KRH65970.1"/>
    </source>
</evidence>
<dbReference type="EMBL" id="CM000836">
    <property type="protein sequence ID" value="KRH65970.1"/>
    <property type="molecule type" value="Genomic_DNA"/>
</dbReference>